<dbReference type="Proteomes" id="UP001054252">
    <property type="component" value="Unassembled WGS sequence"/>
</dbReference>
<evidence type="ECO:0000259" key="4">
    <source>
        <dbReference type="PROSITE" id="PS51473"/>
    </source>
</evidence>
<dbReference type="EMBL" id="BPVZ01000052">
    <property type="protein sequence ID" value="GKV19249.1"/>
    <property type="molecule type" value="Genomic_DNA"/>
</dbReference>
<organism evidence="5 6">
    <name type="scientific">Rubroshorea leprosula</name>
    <dbReference type="NCBI Taxonomy" id="152421"/>
    <lineage>
        <taxon>Eukaryota</taxon>
        <taxon>Viridiplantae</taxon>
        <taxon>Streptophyta</taxon>
        <taxon>Embryophyta</taxon>
        <taxon>Tracheophyta</taxon>
        <taxon>Spermatophyta</taxon>
        <taxon>Magnoliopsida</taxon>
        <taxon>eudicotyledons</taxon>
        <taxon>Gunneridae</taxon>
        <taxon>Pentapetalae</taxon>
        <taxon>rosids</taxon>
        <taxon>malvids</taxon>
        <taxon>Malvales</taxon>
        <taxon>Dipterocarpaceae</taxon>
        <taxon>Rubroshorea</taxon>
    </lineage>
</organism>
<evidence type="ECO:0000256" key="1">
    <source>
        <dbReference type="ARBA" id="ARBA00022729"/>
    </source>
</evidence>
<feature type="domain" description="Gnk2-homologous" evidence="4">
    <location>
        <begin position="25"/>
        <end position="130"/>
    </location>
</feature>
<evidence type="ECO:0000256" key="2">
    <source>
        <dbReference type="ARBA" id="ARBA00022737"/>
    </source>
</evidence>
<sequence>MGYSGLFLILFFSVFLINLVSAADPYFQFNCVNDGNFTANSTYGTNLNLLFSQLSTTADFNHGFYNLSVGWSLDQVNAIGLCRGDQKEVACRSCPIETISELKQRCPEYKEAIGWSEYYGDVFIWELSPFLRDLSRDAAAGGPLLKYAANYTAGIYALEQCTPDLSQKDCSQWRSQGVARGGACPPEI</sequence>
<accession>A0AAV5JX88</accession>
<feature type="signal peptide" evidence="3">
    <location>
        <begin position="1"/>
        <end position="22"/>
    </location>
</feature>
<name>A0AAV5JX88_9ROSI</name>
<keyword evidence="2" id="KW-0677">Repeat</keyword>
<dbReference type="PROSITE" id="PS51473">
    <property type="entry name" value="GNK2"/>
    <property type="match status" value="1"/>
</dbReference>
<keyword evidence="6" id="KW-1185">Reference proteome</keyword>
<protein>
    <recommendedName>
        <fullName evidence="4">Gnk2-homologous domain-containing protein</fullName>
    </recommendedName>
</protein>
<feature type="chain" id="PRO_5043394481" description="Gnk2-homologous domain-containing protein" evidence="3">
    <location>
        <begin position="23"/>
        <end position="188"/>
    </location>
</feature>
<dbReference type="Pfam" id="PF01657">
    <property type="entry name" value="Stress-antifung"/>
    <property type="match status" value="1"/>
</dbReference>
<gene>
    <name evidence="5" type="ORF">SLEP1_g29535</name>
</gene>
<dbReference type="PANTHER" id="PTHR32099">
    <property type="entry name" value="CYSTEINE-RICH REPEAT SECRETORY PROTEIN"/>
    <property type="match status" value="1"/>
</dbReference>
<evidence type="ECO:0000256" key="3">
    <source>
        <dbReference type="SAM" id="SignalP"/>
    </source>
</evidence>
<comment type="caution">
    <text evidence="5">The sequence shown here is derived from an EMBL/GenBank/DDBJ whole genome shotgun (WGS) entry which is preliminary data.</text>
</comment>
<dbReference type="CDD" id="cd23509">
    <property type="entry name" value="Gnk2-like"/>
    <property type="match status" value="1"/>
</dbReference>
<dbReference type="Gene3D" id="3.30.430.20">
    <property type="entry name" value="Gnk2 domain, C-X8-C-X2-C motif"/>
    <property type="match status" value="1"/>
</dbReference>
<dbReference type="AlphaFoldDB" id="A0AAV5JX88"/>
<proteinExistence type="predicted"/>
<evidence type="ECO:0000313" key="6">
    <source>
        <dbReference type="Proteomes" id="UP001054252"/>
    </source>
</evidence>
<reference evidence="5 6" key="1">
    <citation type="journal article" date="2021" name="Commun. Biol.">
        <title>The genome of Shorea leprosula (Dipterocarpaceae) highlights the ecological relevance of drought in aseasonal tropical rainforests.</title>
        <authorList>
            <person name="Ng K.K.S."/>
            <person name="Kobayashi M.J."/>
            <person name="Fawcett J.A."/>
            <person name="Hatakeyama M."/>
            <person name="Paape T."/>
            <person name="Ng C.H."/>
            <person name="Ang C.C."/>
            <person name="Tnah L.H."/>
            <person name="Lee C.T."/>
            <person name="Nishiyama T."/>
            <person name="Sese J."/>
            <person name="O'Brien M.J."/>
            <person name="Copetti D."/>
            <person name="Mohd Noor M.I."/>
            <person name="Ong R.C."/>
            <person name="Putra M."/>
            <person name="Sireger I.Z."/>
            <person name="Indrioko S."/>
            <person name="Kosugi Y."/>
            <person name="Izuno A."/>
            <person name="Isagi Y."/>
            <person name="Lee S.L."/>
            <person name="Shimizu K.K."/>
        </authorList>
    </citation>
    <scope>NUCLEOTIDE SEQUENCE [LARGE SCALE GENOMIC DNA]</scope>
    <source>
        <strain evidence="5">214</strain>
    </source>
</reference>
<dbReference type="PANTHER" id="PTHR32099:SF51">
    <property type="entry name" value="CYSTEINE-RICH RECEPTOR-LIKE PROTEIN KINASE 25 ISOFORM X1"/>
    <property type="match status" value="1"/>
</dbReference>
<dbReference type="InterPro" id="IPR038408">
    <property type="entry name" value="GNK2_sf"/>
</dbReference>
<dbReference type="InterPro" id="IPR002902">
    <property type="entry name" value="GNK2"/>
</dbReference>
<keyword evidence="1 3" id="KW-0732">Signal</keyword>
<evidence type="ECO:0000313" key="5">
    <source>
        <dbReference type="EMBL" id="GKV19249.1"/>
    </source>
</evidence>